<dbReference type="SUPFAM" id="SSF55729">
    <property type="entry name" value="Acyl-CoA N-acyltransferases (Nat)"/>
    <property type="match status" value="1"/>
</dbReference>
<dbReference type="GO" id="GO:0016747">
    <property type="term" value="F:acyltransferase activity, transferring groups other than amino-acyl groups"/>
    <property type="evidence" value="ECO:0007669"/>
    <property type="project" value="InterPro"/>
</dbReference>
<dbReference type="OrthoDB" id="64477at2759"/>
<dbReference type="InterPro" id="IPR016181">
    <property type="entry name" value="Acyl_CoA_acyltransferase"/>
</dbReference>
<gene>
    <name evidence="2" type="ORF">MIND_00169600</name>
</gene>
<keyword evidence="2" id="KW-0808">Transferase</keyword>
<keyword evidence="3" id="KW-1185">Reference proteome</keyword>
<name>A0A8H6TCW6_9AGAR</name>
<dbReference type="AlphaFoldDB" id="A0A8H6TCW6"/>
<dbReference type="GeneID" id="59341134"/>
<dbReference type="Proteomes" id="UP000636479">
    <property type="component" value="Unassembled WGS sequence"/>
</dbReference>
<evidence type="ECO:0000259" key="1">
    <source>
        <dbReference type="PROSITE" id="PS51186"/>
    </source>
</evidence>
<dbReference type="Pfam" id="PF13302">
    <property type="entry name" value="Acetyltransf_3"/>
    <property type="match status" value="1"/>
</dbReference>
<reference evidence="2" key="1">
    <citation type="submission" date="2020-05" db="EMBL/GenBank/DDBJ databases">
        <title>Mycena genomes resolve the evolution of fungal bioluminescence.</title>
        <authorList>
            <person name="Tsai I.J."/>
        </authorList>
    </citation>
    <scope>NUCLEOTIDE SEQUENCE</scope>
    <source>
        <strain evidence="2">171206Taipei</strain>
    </source>
</reference>
<sequence>MALPLVSLSGRLILSPPTERDDPHFVALRSHPETRQYIPRQFFPDNFTVEAARARRESRASDPAIVDFSIRSKDGDEYLGAIGIFHVDEAMKSCESGVAISPAAFRTGVATEAFHAVMRYAFETRGLHRVVFHTAASNVRMRGLLDGAGAKLEGILREVWPANEGDGFSDACVYSILAQEWTETVKSRLEERISRL</sequence>
<dbReference type="EMBL" id="JACAZF010000001">
    <property type="protein sequence ID" value="KAF7316505.1"/>
    <property type="molecule type" value="Genomic_DNA"/>
</dbReference>
<dbReference type="PROSITE" id="PS51186">
    <property type="entry name" value="GNAT"/>
    <property type="match status" value="1"/>
</dbReference>
<dbReference type="InterPro" id="IPR000182">
    <property type="entry name" value="GNAT_dom"/>
</dbReference>
<dbReference type="Gene3D" id="3.40.630.30">
    <property type="match status" value="1"/>
</dbReference>
<dbReference type="PANTHER" id="PTHR43610">
    <property type="entry name" value="BLL6696 PROTEIN"/>
    <property type="match status" value="1"/>
</dbReference>
<evidence type="ECO:0000313" key="2">
    <source>
        <dbReference type="EMBL" id="KAF7316505.1"/>
    </source>
</evidence>
<dbReference type="RefSeq" id="XP_037226528.1">
    <property type="nucleotide sequence ID" value="XM_037358618.1"/>
</dbReference>
<accession>A0A8H6TCW6</accession>
<feature type="domain" description="N-acetyltransferase" evidence="1">
    <location>
        <begin position="26"/>
        <end position="179"/>
    </location>
</feature>
<evidence type="ECO:0000313" key="3">
    <source>
        <dbReference type="Proteomes" id="UP000636479"/>
    </source>
</evidence>
<protein>
    <submittedName>
        <fullName evidence="2">N-acetyltransferase domain-containing protein</fullName>
    </submittedName>
</protein>
<comment type="caution">
    <text evidence="2">The sequence shown here is derived from an EMBL/GenBank/DDBJ whole genome shotgun (WGS) entry which is preliminary data.</text>
</comment>
<dbReference type="PANTHER" id="PTHR43610:SF1">
    <property type="entry name" value="N-ACETYLTRANSFERASE DOMAIN-CONTAINING PROTEIN"/>
    <property type="match status" value="1"/>
</dbReference>
<organism evidence="2 3">
    <name type="scientific">Mycena indigotica</name>
    <dbReference type="NCBI Taxonomy" id="2126181"/>
    <lineage>
        <taxon>Eukaryota</taxon>
        <taxon>Fungi</taxon>
        <taxon>Dikarya</taxon>
        <taxon>Basidiomycota</taxon>
        <taxon>Agaricomycotina</taxon>
        <taxon>Agaricomycetes</taxon>
        <taxon>Agaricomycetidae</taxon>
        <taxon>Agaricales</taxon>
        <taxon>Marasmiineae</taxon>
        <taxon>Mycenaceae</taxon>
        <taxon>Mycena</taxon>
    </lineage>
</organism>
<proteinExistence type="predicted"/>